<dbReference type="Gene3D" id="1.10.530.10">
    <property type="match status" value="1"/>
</dbReference>
<feature type="transmembrane region" description="Helical" evidence="1">
    <location>
        <begin position="12"/>
        <end position="30"/>
    </location>
</feature>
<dbReference type="PANTHER" id="PTHR40572">
    <property type="entry name" value="PROTEIN BAX"/>
    <property type="match status" value="1"/>
</dbReference>
<name>A0ABU0W3I0_9GAMM</name>
<keyword evidence="4" id="KW-1185">Reference proteome</keyword>
<dbReference type="RefSeq" id="WP_306727004.1">
    <property type="nucleotide sequence ID" value="NZ_JAVDDT010000001.1"/>
</dbReference>
<proteinExistence type="predicted"/>
<keyword evidence="1" id="KW-1133">Transmembrane helix</keyword>
<feature type="domain" description="Mannosyl-glycoprotein endo-beta-N-acetylglucosamidase-like" evidence="2">
    <location>
        <begin position="166"/>
        <end position="295"/>
    </location>
</feature>
<dbReference type="EMBL" id="JAVDDT010000001">
    <property type="protein sequence ID" value="MDQ2068519.1"/>
    <property type="molecule type" value="Genomic_DNA"/>
</dbReference>
<dbReference type="InterPro" id="IPR002901">
    <property type="entry name" value="MGlyc_endo_b_GlcNAc-like_dom"/>
</dbReference>
<evidence type="ECO:0000256" key="1">
    <source>
        <dbReference type="SAM" id="Phobius"/>
    </source>
</evidence>
<gene>
    <name evidence="3" type="ORF">RBH19_01365</name>
</gene>
<protein>
    <submittedName>
        <fullName evidence="3">Glucosaminidase domain-containing protein</fullName>
    </submittedName>
</protein>
<evidence type="ECO:0000313" key="4">
    <source>
        <dbReference type="Proteomes" id="UP001239019"/>
    </source>
</evidence>
<dbReference type="PANTHER" id="PTHR40572:SF1">
    <property type="entry name" value="PROTEIN BAX"/>
    <property type="match status" value="1"/>
</dbReference>
<keyword evidence="1" id="KW-0472">Membrane</keyword>
<dbReference type="InterPro" id="IPR053195">
    <property type="entry name" value="Bax-like"/>
</dbReference>
<evidence type="ECO:0000259" key="2">
    <source>
        <dbReference type="Pfam" id="PF01832"/>
    </source>
</evidence>
<organism evidence="3 4">
    <name type="scientific">Natronospira bacteriovora</name>
    <dbReference type="NCBI Taxonomy" id="3069753"/>
    <lineage>
        <taxon>Bacteria</taxon>
        <taxon>Pseudomonadati</taxon>
        <taxon>Pseudomonadota</taxon>
        <taxon>Gammaproteobacteria</taxon>
        <taxon>Natronospirales</taxon>
        <taxon>Natronospiraceae</taxon>
        <taxon>Natronospira</taxon>
    </lineage>
</organism>
<accession>A0ABU0W3I0</accession>
<dbReference type="Pfam" id="PF01832">
    <property type="entry name" value="Glucosaminidase"/>
    <property type="match status" value="1"/>
</dbReference>
<dbReference type="Proteomes" id="UP001239019">
    <property type="component" value="Unassembled WGS sequence"/>
</dbReference>
<keyword evidence="1" id="KW-0812">Transmembrane</keyword>
<comment type="caution">
    <text evidence="3">The sequence shown here is derived from an EMBL/GenBank/DDBJ whole genome shotgun (WGS) entry which is preliminary data.</text>
</comment>
<reference evidence="3 4" key="1">
    <citation type="submission" date="2023-08" db="EMBL/GenBank/DDBJ databases">
        <title>Whole-genome sequencing of halo(alkali)philic microorganisms from hypersaline lakes.</title>
        <authorList>
            <person name="Sorokin D.Y."/>
            <person name="Abbas B."/>
            <person name="Merkel A.Y."/>
        </authorList>
    </citation>
    <scope>NUCLEOTIDE SEQUENCE [LARGE SCALE GENOMIC DNA]</scope>
    <source>
        <strain evidence="3 4">AB-CW4</strain>
    </source>
</reference>
<evidence type="ECO:0000313" key="3">
    <source>
        <dbReference type="EMBL" id="MDQ2068519.1"/>
    </source>
</evidence>
<sequence length="309" mass="35833">MSEHSTRDRFLRTVLPLTPIALALFVIWLLPRIAEPPTLVDVRATPDPIVAHSPEELQTLFAARDFHWPPEQTIPPVSVQRFPDGLEDLRVDERKSLFFRTLLPLVLLENERILAKRDVILSIHQRLSDDPAAELDSREEALLDHVWERYRMEGDFRDGANRERLLRRLDVIPPSLALAQAANESGWGTSRFTREANNLFGEWTWDENVGLLPRQRREGATHFVRVFPDLHSSVRSYVHNLNIGHAYTLFRQMRAEIRQEGRTPDGLTLAAGLERYSERGQDYIREVRAMIRQNELQDLPEELRLSSDQ</sequence>